<proteinExistence type="predicted"/>
<dbReference type="Proteomes" id="UP000009229">
    <property type="component" value="Chromosome"/>
</dbReference>
<evidence type="ECO:0000313" key="3">
    <source>
        <dbReference type="Proteomes" id="UP000009229"/>
    </source>
</evidence>
<dbReference type="AlphaFoldDB" id="A0AAU8PE01"/>
<feature type="domain" description="PrcB C-terminal" evidence="1">
    <location>
        <begin position="822"/>
        <end position="879"/>
    </location>
</feature>
<sequence length="891" mass="99943">MKVMTKPKIAALIFGVVLVLLLGAVGESKSLRLLWAAAGQIHPDASNAGAKAGKETLPALKEKLWQATEAKERNQVIASFQSLPGPDAEAAQVLLDYLREKERTDAWNIRDALVKLMTAEQVAQLAEDLTAYGEANANRYLIPVLAERLTDARTLTAAVLSIQELRGSSYQLVKAAGQRIFPAPGDLTRWLTDVYARLTAPAAKEDLVLAALNMAREEPPGARRSALLTWLWEAQEKEQDAAARSRQLFNLYKLGEERALAAVDELYHRLASEKEKAHLIQEAGNAARWELKGAARDAVVQWLWKTAETDTAPFSRQECLYTLYELGEKEALDKLVKDIDKNGMAALPGEDGDAGFSRPNWQFLKEAAGKYPQSYLARGIKAYEEVRGEPYFELARREKYQQDWGVYFYGDEQYDPEREIPGWEKFLQEFSRHPAADDAAYRLARCYEIEGRWAEALNMLQKARTLPDGDMRYHASGRLVYVLDVRMTDEQLKELPVSALDPALPPMVSYSLAVKQIRRDDYRQAAGALEEIVGKYKEAGKLSNRDLLPLGYLPAASRYDFWGSVEKQLTQVKKLADLKEQWEKTQDPARLYDLAAAIYHDQFLYYNHLWAGQRQWYNWLGYINATASGRAPAEMAAFAREMINYSHSLPYFQQVYSHPAASPELKARALYSLGLCCIGLDQWGQDAWFAFTPSEVRQKIISTYRQFVNEYPENSMADDALLVLGAYTGDAGYLEKIIREYPQGDAAEKAQKLLEEMKSPFYVKTRLYGSAVPYKVLASGDAGDLWRELETTAPIPEEVTKWAAANSRQPFAGSFTSGQWRYIFIAAGEKPTAGYRVEITGIHDDGRGKLTVHYRVAGPPPGRMAAQVITHPCVLARIPAGGAAPEFREEG</sequence>
<evidence type="ECO:0000313" key="2">
    <source>
        <dbReference type="EMBL" id="AEG16338.1"/>
    </source>
</evidence>
<dbReference type="InterPro" id="IPR011990">
    <property type="entry name" value="TPR-like_helical_dom_sf"/>
</dbReference>
<organism evidence="2 3">
    <name type="scientific">Desulfofundulus kuznetsovii (strain DSM 6115 / VKM B-1805 / 17)</name>
    <name type="common">Desulfotomaculum kuznetsovii</name>
    <dbReference type="NCBI Taxonomy" id="760568"/>
    <lineage>
        <taxon>Bacteria</taxon>
        <taxon>Bacillati</taxon>
        <taxon>Bacillota</taxon>
        <taxon>Clostridia</taxon>
        <taxon>Eubacteriales</taxon>
        <taxon>Peptococcaceae</taxon>
        <taxon>Desulfofundulus</taxon>
    </lineage>
</organism>
<gene>
    <name evidence="2" type="ordered locus">Desku_2827</name>
</gene>
<dbReference type="InterPro" id="IPR025748">
    <property type="entry name" value="PrcB_C_dom"/>
</dbReference>
<dbReference type="KEGG" id="dku:Desku_2827"/>
<name>A0AAU8PE01_DESK7</name>
<reference evidence="3" key="1">
    <citation type="submission" date="2011-05" db="EMBL/GenBank/DDBJ databases">
        <title>Complete sequence of Desulfotomaculum kuznetsovii DSM 6115.</title>
        <authorList>
            <person name="Lucas S."/>
            <person name="Han J."/>
            <person name="Lapidus A."/>
            <person name="Cheng J.-F."/>
            <person name="Goodwin L."/>
            <person name="Pitluck S."/>
            <person name="Peters L."/>
            <person name="Mikhailova N."/>
            <person name="Lu M."/>
            <person name="Saunders E."/>
            <person name="Han C."/>
            <person name="Tapia R."/>
            <person name="Land M."/>
            <person name="Hauser L."/>
            <person name="Kyrpides N."/>
            <person name="Ivanova N."/>
            <person name="Pagani I."/>
            <person name="Nazina T."/>
            <person name="Ivanova A."/>
            <person name="Parshina S."/>
            <person name="Kuever J."/>
            <person name="Muyzer G."/>
            <person name="Plugge C."/>
            <person name="Stams A."/>
            <person name="Woyke T."/>
        </authorList>
    </citation>
    <scope>NUCLEOTIDE SEQUENCE [LARGE SCALE GENOMIC DNA]</scope>
    <source>
        <strain evidence="3">DSM 6115 / VKM B-1805 / 17</strain>
    </source>
</reference>
<dbReference type="EMBL" id="CP002770">
    <property type="protein sequence ID" value="AEG16338.1"/>
    <property type="molecule type" value="Genomic_DNA"/>
</dbReference>
<evidence type="ECO:0000259" key="1">
    <source>
        <dbReference type="Pfam" id="PF14343"/>
    </source>
</evidence>
<protein>
    <recommendedName>
        <fullName evidence="1">PrcB C-terminal domain-containing protein</fullName>
    </recommendedName>
</protein>
<dbReference type="SUPFAM" id="SSF48452">
    <property type="entry name" value="TPR-like"/>
    <property type="match status" value="1"/>
</dbReference>
<dbReference type="Pfam" id="PF14343">
    <property type="entry name" value="PrcB_C"/>
    <property type="match status" value="1"/>
</dbReference>
<dbReference type="Gene3D" id="1.25.40.10">
    <property type="entry name" value="Tetratricopeptide repeat domain"/>
    <property type="match status" value="2"/>
</dbReference>
<keyword evidence="3" id="KW-1185">Reference proteome</keyword>
<accession>A0AAU8PE01</accession>